<dbReference type="Gene3D" id="3.20.20.60">
    <property type="entry name" value="Phosphoenolpyruvate-binding domains"/>
    <property type="match status" value="1"/>
</dbReference>
<dbReference type="OrthoDB" id="9785398at2"/>
<dbReference type="PANTHER" id="PTHR42905:SF16">
    <property type="entry name" value="CARBOXYPHOSPHONOENOLPYRUVATE PHOSPHONOMUTASE-LIKE PROTEIN (AFU_ORTHOLOGUE AFUA_5G07230)"/>
    <property type="match status" value="1"/>
</dbReference>
<gene>
    <name evidence="1" type="ORF">FKG95_19920</name>
</gene>
<dbReference type="EMBL" id="VHSH01000007">
    <property type="protein sequence ID" value="TQV77826.1"/>
    <property type="molecule type" value="Genomic_DNA"/>
</dbReference>
<dbReference type="SUPFAM" id="SSF51621">
    <property type="entry name" value="Phosphoenolpyruvate/pyruvate domain"/>
    <property type="match status" value="1"/>
</dbReference>
<name>A0A545TKV6_9PROT</name>
<dbReference type="AlphaFoldDB" id="A0A545TKV6"/>
<dbReference type="InterPro" id="IPR040442">
    <property type="entry name" value="Pyrv_kinase-like_dom_sf"/>
</dbReference>
<organism evidence="1 2">
    <name type="scientific">Denitrobaculum tricleocarpae</name>
    <dbReference type="NCBI Taxonomy" id="2591009"/>
    <lineage>
        <taxon>Bacteria</taxon>
        <taxon>Pseudomonadati</taxon>
        <taxon>Pseudomonadota</taxon>
        <taxon>Alphaproteobacteria</taxon>
        <taxon>Rhodospirillales</taxon>
        <taxon>Rhodospirillaceae</taxon>
        <taxon>Denitrobaculum</taxon>
    </lineage>
</organism>
<keyword evidence="1" id="KW-0670">Pyruvate</keyword>
<comment type="caution">
    <text evidence="1">The sequence shown here is derived from an EMBL/GenBank/DDBJ whole genome shotgun (WGS) entry which is preliminary data.</text>
</comment>
<reference evidence="1 2" key="1">
    <citation type="submission" date="2019-06" db="EMBL/GenBank/DDBJ databases">
        <title>Whole genome sequence for Rhodospirillaceae sp. R148.</title>
        <authorList>
            <person name="Wang G."/>
        </authorList>
    </citation>
    <scope>NUCLEOTIDE SEQUENCE [LARGE SCALE GENOMIC DNA]</scope>
    <source>
        <strain evidence="1 2">R148</strain>
    </source>
</reference>
<accession>A0A545TKV6</accession>
<dbReference type="GO" id="GO:0016829">
    <property type="term" value="F:lyase activity"/>
    <property type="evidence" value="ECO:0007669"/>
    <property type="project" value="UniProtKB-KW"/>
</dbReference>
<protein>
    <submittedName>
        <fullName evidence="1">Isocitrate lyase/phosphoenolpyruvate mutase family protein</fullName>
    </submittedName>
</protein>
<keyword evidence="1" id="KW-0456">Lyase</keyword>
<dbReference type="InterPro" id="IPR015813">
    <property type="entry name" value="Pyrv/PenolPyrv_kinase-like_dom"/>
</dbReference>
<dbReference type="PANTHER" id="PTHR42905">
    <property type="entry name" value="PHOSPHOENOLPYRUVATE CARBOXYLASE"/>
    <property type="match status" value="1"/>
</dbReference>
<sequence length="251" mass="25997">MSQARKALDFAKLHVPGQPLVLYNIWDAGGAKVMAKAGAKAVATGSWSVAAAQGYPDGEKIPMAFLLQIAGRIAETVELPLTVDFEGCYAEAPDEVAANVTRVIEAGAIGINFEDQIVGGEGLHSIDAQSARIAAARQAAEATGVPLFINARTDLFLKEKDAGKHESLVAEATARAAAYAEAGASGFFVPGLTDPALIRSVCEAVSLPVNCMMKEGAPSSDEMAALGVARISHGPGPYFTAMADLAKRAQV</sequence>
<dbReference type="Pfam" id="PF13714">
    <property type="entry name" value="PEP_mutase"/>
    <property type="match status" value="1"/>
</dbReference>
<dbReference type="RefSeq" id="WP_142898169.1">
    <property type="nucleotide sequence ID" value="NZ_ML660058.1"/>
</dbReference>
<dbReference type="InterPro" id="IPR039556">
    <property type="entry name" value="ICL/PEPM"/>
</dbReference>
<proteinExistence type="predicted"/>
<evidence type="ECO:0000313" key="1">
    <source>
        <dbReference type="EMBL" id="TQV77826.1"/>
    </source>
</evidence>
<evidence type="ECO:0000313" key="2">
    <source>
        <dbReference type="Proteomes" id="UP000315252"/>
    </source>
</evidence>
<dbReference type="Proteomes" id="UP000315252">
    <property type="component" value="Unassembled WGS sequence"/>
</dbReference>
<dbReference type="CDD" id="cd00377">
    <property type="entry name" value="ICL_PEPM"/>
    <property type="match status" value="1"/>
</dbReference>
<keyword evidence="2" id="KW-1185">Reference proteome</keyword>